<proteinExistence type="predicted"/>
<dbReference type="InterPro" id="IPR011333">
    <property type="entry name" value="SKP1/BTB/POZ_sf"/>
</dbReference>
<reference evidence="2" key="1">
    <citation type="submission" date="2019-04" db="EMBL/GenBank/DDBJ databases">
        <title>Sequencing of skin fungus with MAO and IRED activity.</title>
        <authorList>
            <person name="Marsaioli A.J."/>
            <person name="Bonatto J.M.C."/>
            <person name="Reis Junior O."/>
        </authorList>
    </citation>
    <scope>NUCLEOTIDE SEQUENCE</scope>
    <source>
        <strain evidence="2">30M1</strain>
    </source>
</reference>
<comment type="caution">
    <text evidence="2">The sequence shown here is derived from an EMBL/GenBank/DDBJ whole genome shotgun (WGS) entry which is preliminary data.</text>
</comment>
<feature type="compositionally biased region" description="Polar residues" evidence="1">
    <location>
        <begin position="112"/>
        <end position="125"/>
    </location>
</feature>
<dbReference type="EMBL" id="SWKU01000001">
    <property type="protein sequence ID" value="KAF3010924.1"/>
    <property type="molecule type" value="Genomic_DNA"/>
</dbReference>
<feature type="compositionally biased region" description="Low complexity" evidence="1">
    <location>
        <begin position="47"/>
        <end position="67"/>
    </location>
</feature>
<organism evidence="2 3">
    <name type="scientific">Curvularia kusanoi</name>
    <name type="common">Cochliobolus kusanoi</name>
    <dbReference type="NCBI Taxonomy" id="90978"/>
    <lineage>
        <taxon>Eukaryota</taxon>
        <taxon>Fungi</taxon>
        <taxon>Dikarya</taxon>
        <taxon>Ascomycota</taxon>
        <taxon>Pezizomycotina</taxon>
        <taxon>Dothideomycetes</taxon>
        <taxon>Pleosporomycetidae</taxon>
        <taxon>Pleosporales</taxon>
        <taxon>Pleosporineae</taxon>
        <taxon>Pleosporaceae</taxon>
        <taxon>Curvularia</taxon>
    </lineage>
</organism>
<evidence type="ECO:0000313" key="3">
    <source>
        <dbReference type="Proteomes" id="UP000801428"/>
    </source>
</evidence>
<sequence length="769" mass="85664">MAVFSITFSNPLRKSSSSAQAAKTYVTGSHFSADSSPATSTLDLTRSRASSNASSTSTSAYSAQSTRSLKHSRSTSASTTDSSTPSVGSAKRSRHLRALSDGFHVGRRLQKKPSSQHISQRQSDPIPTPTAMLTPVTILGPERIVDIQQADLLVRCQDDDYHVDRSIMCHHSTWFAKVYSKVNYPRMSKRIVDLSADEPGAVAAMVQYCYQLDYGDTRSGANTALYSVISLRPHLDTYLLAERYGMPGLQKLSAQKYEKLALAVLEATGDEGEFVQSIRDLYAPSRRTRAEELRRTAVRICADHLGSAVLGIGKEVSVIVALMDEVPEFRADLFEQLAKRWNSLGLCQQDLGQENALLPDQIHTPASESVPDTQIRHPQAGHVQRADLAYYGNAPLRYEQQLSEFGPERSHSPEKAPRPLPRNQCFESLEKFENDFSPAVVRGQSIFGPLPVVQVDTQLLFGTNPSDLITTVNSPSPSALGFGELSLNSRSSPIPPSVPQCEDEYNRTTVRIMSASFFARRFPQISPNEVIILFDKGREIRKFDKYPLCAASRFFARLLDGPFLDQKFTRCIRLRDDLPHAINIMIYFIETEQYVFDQTAFETYPLLTALDFHLHAYLVSNKYGVTAMRDHAMHHYLETAEEEMTVGLMMLKHSQLSEVHGNVGFPTAAPADEHSRSHTVITPLDRFLNSLTLLWKNTQSRDDAMRQAVLGLIKRDLNKLLRVPFFVTLLQEVVGFGDDLVAGLEDDGLGVTAYQVAAGREIQSIFFEI</sequence>
<keyword evidence="3" id="KW-1185">Reference proteome</keyword>
<evidence type="ECO:0000256" key="1">
    <source>
        <dbReference type="SAM" id="MobiDB-lite"/>
    </source>
</evidence>
<evidence type="ECO:0008006" key="4">
    <source>
        <dbReference type="Google" id="ProtNLM"/>
    </source>
</evidence>
<gene>
    <name evidence="2" type="ORF">E8E13_010061</name>
</gene>
<feature type="compositionally biased region" description="Polar residues" evidence="1">
    <location>
        <begin position="27"/>
        <end position="44"/>
    </location>
</feature>
<feature type="region of interest" description="Disordered" evidence="1">
    <location>
        <begin position="27"/>
        <end position="131"/>
    </location>
</feature>
<dbReference type="PANTHER" id="PTHR47843:SF5">
    <property type="entry name" value="BTB_POZ DOMAIN PROTEIN"/>
    <property type="match status" value="1"/>
</dbReference>
<evidence type="ECO:0000313" key="2">
    <source>
        <dbReference type="EMBL" id="KAF3010924.1"/>
    </source>
</evidence>
<feature type="compositionally biased region" description="Low complexity" evidence="1">
    <location>
        <begin position="74"/>
        <end position="86"/>
    </location>
</feature>
<name>A0A9P4WD04_CURKU</name>
<dbReference type="SUPFAM" id="SSF54695">
    <property type="entry name" value="POZ domain"/>
    <property type="match status" value="1"/>
</dbReference>
<accession>A0A9P4WD04</accession>
<dbReference type="Gene3D" id="3.30.710.10">
    <property type="entry name" value="Potassium Channel Kv1.1, Chain A"/>
    <property type="match status" value="2"/>
</dbReference>
<dbReference type="OrthoDB" id="6359816at2759"/>
<dbReference type="AlphaFoldDB" id="A0A9P4WD04"/>
<protein>
    <recommendedName>
        <fullName evidence="4">BTB domain-containing protein</fullName>
    </recommendedName>
</protein>
<dbReference type="Proteomes" id="UP000801428">
    <property type="component" value="Unassembled WGS sequence"/>
</dbReference>
<dbReference type="PANTHER" id="PTHR47843">
    <property type="entry name" value="BTB DOMAIN-CONTAINING PROTEIN-RELATED"/>
    <property type="match status" value="1"/>
</dbReference>